<dbReference type="PROSITE" id="PS00379">
    <property type="entry name" value="CDP_ALCOHOL_P_TRANSF"/>
    <property type="match status" value="1"/>
</dbReference>
<dbReference type="InterPro" id="IPR000462">
    <property type="entry name" value="CDP-OH_P_trans"/>
</dbReference>
<proteinExistence type="inferred from homology"/>
<dbReference type="EC" id="2.7.8.5" evidence="5 16"/>
<name>A0A1G7LU57_9PROT</name>
<evidence type="ECO:0000256" key="10">
    <source>
        <dbReference type="ARBA" id="ARBA00022989"/>
    </source>
</evidence>
<keyword evidence="9 18" id="KW-0812">Transmembrane</keyword>
<keyword evidence="14" id="KW-1208">Phospholipid metabolism</keyword>
<evidence type="ECO:0000313" key="19">
    <source>
        <dbReference type="EMBL" id="SDF52894.1"/>
    </source>
</evidence>
<evidence type="ECO:0000256" key="3">
    <source>
        <dbReference type="ARBA" id="ARBA00005189"/>
    </source>
</evidence>
<dbReference type="Pfam" id="PF01066">
    <property type="entry name" value="CDP-OH_P_transf"/>
    <property type="match status" value="1"/>
</dbReference>
<comment type="similarity">
    <text evidence="4 17">Belongs to the CDP-alcohol phosphatidyltransferase class-I family.</text>
</comment>
<dbReference type="EMBL" id="FNCE01000001">
    <property type="protein sequence ID" value="SDF52894.1"/>
    <property type="molecule type" value="Genomic_DNA"/>
</dbReference>
<dbReference type="STRING" id="1082479.SAMN05216241_101373"/>
<accession>A0A1G7LU57</accession>
<dbReference type="Gene3D" id="1.20.120.1760">
    <property type="match status" value="1"/>
</dbReference>
<dbReference type="OrthoDB" id="9796672at2"/>
<dbReference type="GO" id="GO:0016020">
    <property type="term" value="C:membrane"/>
    <property type="evidence" value="ECO:0007669"/>
    <property type="project" value="UniProtKB-SubCell"/>
</dbReference>
<evidence type="ECO:0000256" key="7">
    <source>
        <dbReference type="ARBA" id="ARBA00022516"/>
    </source>
</evidence>
<keyword evidence="7" id="KW-0444">Lipid biosynthesis</keyword>
<dbReference type="AlphaFoldDB" id="A0A1G7LU57"/>
<dbReference type="PANTHER" id="PTHR14269">
    <property type="entry name" value="CDP-DIACYLGLYCEROL--GLYCEROL-3-PHOSPHATE 3-PHOSPHATIDYLTRANSFERASE-RELATED"/>
    <property type="match status" value="1"/>
</dbReference>
<comment type="pathway">
    <text evidence="3">Lipid metabolism.</text>
</comment>
<evidence type="ECO:0000256" key="12">
    <source>
        <dbReference type="ARBA" id="ARBA00023136"/>
    </source>
</evidence>
<evidence type="ECO:0000256" key="11">
    <source>
        <dbReference type="ARBA" id="ARBA00023098"/>
    </source>
</evidence>
<evidence type="ECO:0000256" key="2">
    <source>
        <dbReference type="ARBA" id="ARBA00005042"/>
    </source>
</evidence>
<evidence type="ECO:0000256" key="15">
    <source>
        <dbReference type="ARBA" id="ARBA00048586"/>
    </source>
</evidence>
<keyword evidence="13" id="KW-0594">Phospholipid biosynthesis</keyword>
<feature type="transmembrane region" description="Helical" evidence="18">
    <location>
        <begin position="130"/>
        <end position="152"/>
    </location>
</feature>
<evidence type="ECO:0000256" key="17">
    <source>
        <dbReference type="RuleBase" id="RU003750"/>
    </source>
</evidence>
<dbReference type="InterPro" id="IPR050324">
    <property type="entry name" value="CDP-alcohol_PTase-I"/>
</dbReference>
<gene>
    <name evidence="19" type="ORF">SAMN05216241_101373</name>
</gene>
<organism evidence="19 20">
    <name type="scientific">Limimonas halophila</name>
    <dbReference type="NCBI Taxonomy" id="1082479"/>
    <lineage>
        <taxon>Bacteria</taxon>
        <taxon>Pseudomonadati</taxon>
        <taxon>Pseudomonadota</taxon>
        <taxon>Alphaproteobacteria</taxon>
        <taxon>Rhodospirillales</taxon>
        <taxon>Rhodovibrionaceae</taxon>
        <taxon>Limimonas</taxon>
    </lineage>
</organism>
<evidence type="ECO:0000256" key="14">
    <source>
        <dbReference type="ARBA" id="ARBA00023264"/>
    </source>
</evidence>
<comment type="pathway">
    <text evidence="2">Phospholipid metabolism; phosphatidylglycerol biosynthesis; phosphatidylglycerol from CDP-diacylglycerol: step 1/2.</text>
</comment>
<comment type="catalytic activity">
    <reaction evidence="15">
        <text>a CDP-1,2-diacyl-sn-glycerol + sn-glycerol 3-phosphate = a 1,2-diacyl-sn-glycero-3-phospho-(1'-sn-glycero-3'-phosphate) + CMP + H(+)</text>
        <dbReference type="Rhea" id="RHEA:12593"/>
        <dbReference type="ChEBI" id="CHEBI:15378"/>
        <dbReference type="ChEBI" id="CHEBI:57597"/>
        <dbReference type="ChEBI" id="CHEBI:58332"/>
        <dbReference type="ChEBI" id="CHEBI:60110"/>
        <dbReference type="ChEBI" id="CHEBI:60377"/>
        <dbReference type="EC" id="2.7.8.5"/>
    </reaction>
</comment>
<evidence type="ECO:0000256" key="6">
    <source>
        <dbReference type="ARBA" id="ARBA00014944"/>
    </source>
</evidence>
<evidence type="ECO:0000256" key="9">
    <source>
        <dbReference type="ARBA" id="ARBA00022692"/>
    </source>
</evidence>
<evidence type="ECO:0000256" key="5">
    <source>
        <dbReference type="ARBA" id="ARBA00013170"/>
    </source>
</evidence>
<keyword evidence="11" id="KW-0443">Lipid metabolism</keyword>
<reference evidence="19 20" key="1">
    <citation type="submission" date="2016-10" db="EMBL/GenBank/DDBJ databases">
        <authorList>
            <person name="de Groot N.N."/>
        </authorList>
    </citation>
    <scope>NUCLEOTIDE SEQUENCE [LARGE SCALE GENOMIC DNA]</scope>
    <source>
        <strain evidence="19 20">DSM 25584</strain>
    </source>
</reference>
<evidence type="ECO:0000256" key="4">
    <source>
        <dbReference type="ARBA" id="ARBA00010441"/>
    </source>
</evidence>
<comment type="subcellular location">
    <subcellularLocation>
        <location evidence="1">Membrane</location>
        <topology evidence="1">Multi-pass membrane protein</topology>
    </subcellularLocation>
</comment>
<dbReference type="GO" id="GO:0046474">
    <property type="term" value="P:glycerophospholipid biosynthetic process"/>
    <property type="evidence" value="ECO:0007669"/>
    <property type="project" value="TreeGrafter"/>
</dbReference>
<dbReference type="InterPro" id="IPR048254">
    <property type="entry name" value="CDP_ALCOHOL_P_TRANSF_CS"/>
</dbReference>
<sequence>MTLTLPNTLTLSRIAVIPLLVGLLYFTGFWASWLALVLFVAAAVTDWLDGHLARKYGDTSPVGRFLDPIADKLMVAAVVVMLVASQRVTGLVVLPALVILCREILVSGLREHLAEIRVPMPVTRMSKWKTTLQMVALGVLIVGEAGPGFLPVRLLGEIGLWAAGGLTLVTGADYLINGLKRMQTAHGA</sequence>
<protein>
    <recommendedName>
        <fullName evidence="6 16">CDP-diacylglycerol--glycerol-3-phosphate 3-phosphatidyltransferase</fullName>
        <ecNumber evidence="5 16">2.7.8.5</ecNumber>
    </recommendedName>
</protein>
<keyword evidence="12 18" id="KW-0472">Membrane</keyword>
<evidence type="ECO:0000256" key="8">
    <source>
        <dbReference type="ARBA" id="ARBA00022679"/>
    </source>
</evidence>
<evidence type="ECO:0000256" key="18">
    <source>
        <dbReference type="SAM" id="Phobius"/>
    </source>
</evidence>
<feature type="transmembrane region" description="Helical" evidence="18">
    <location>
        <begin position="158"/>
        <end position="176"/>
    </location>
</feature>
<feature type="transmembrane region" description="Helical" evidence="18">
    <location>
        <begin position="20"/>
        <end position="44"/>
    </location>
</feature>
<dbReference type="Proteomes" id="UP000199415">
    <property type="component" value="Unassembled WGS sequence"/>
</dbReference>
<keyword evidence="20" id="KW-1185">Reference proteome</keyword>
<dbReference type="InterPro" id="IPR004570">
    <property type="entry name" value="Phosphatidylglycerol_P_synth"/>
</dbReference>
<evidence type="ECO:0000256" key="1">
    <source>
        <dbReference type="ARBA" id="ARBA00004141"/>
    </source>
</evidence>
<dbReference type="PANTHER" id="PTHR14269:SF62">
    <property type="entry name" value="CDP-DIACYLGLYCEROL--GLYCEROL-3-PHOSPHATE 3-PHOSPHATIDYLTRANSFERASE 1, CHLOROPLASTIC"/>
    <property type="match status" value="1"/>
</dbReference>
<keyword evidence="8 17" id="KW-0808">Transferase</keyword>
<evidence type="ECO:0000313" key="20">
    <source>
        <dbReference type="Proteomes" id="UP000199415"/>
    </source>
</evidence>
<keyword evidence="10 18" id="KW-1133">Transmembrane helix</keyword>
<evidence type="ECO:0000256" key="16">
    <source>
        <dbReference type="NCBIfam" id="TIGR00560"/>
    </source>
</evidence>
<dbReference type="InterPro" id="IPR043130">
    <property type="entry name" value="CDP-OH_PTrfase_TM_dom"/>
</dbReference>
<dbReference type="PIRSF" id="PIRSF000847">
    <property type="entry name" value="Phos_ph_gly_syn"/>
    <property type="match status" value="1"/>
</dbReference>
<dbReference type="NCBIfam" id="TIGR00560">
    <property type="entry name" value="pgsA"/>
    <property type="match status" value="1"/>
</dbReference>
<dbReference type="RefSeq" id="WP_090018400.1">
    <property type="nucleotide sequence ID" value="NZ_FNCE01000001.1"/>
</dbReference>
<dbReference type="GO" id="GO:0008444">
    <property type="term" value="F:CDP-diacylglycerol-glycerol-3-phosphate 3-phosphatidyltransferase activity"/>
    <property type="evidence" value="ECO:0007669"/>
    <property type="project" value="UniProtKB-UniRule"/>
</dbReference>
<evidence type="ECO:0000256" key="13">
    <source>
        <dbReference type="ARBA" id="ARBA00023209"/>
    </source>
</evidence>